<dbReference type="InParanoid" id="A0A6J0CEU0"/>
<evidence type="ECO:0000313" key="1">
    <source>
        <dbReference type="Proteomes" id="UP000829291"/>
    </source>
</evidence>
<reference evidence="2" key="1">
    <citation type="submission" date="2025-08" db="UniProtKB">
        <authorList>
            <consortium name="RefSeq"/>
        </authorList>
    </citation>
    <scope>IDENTIFICATION</scope>
    <source>
        <tissue evidence="2">Thorax and Abdomen</tissue>
    </source>
</reference>
<dbReference type="RefSeq" id="XP_015524915.2">
    <property type="nucleotide sequence ID" value="XM_015669429.2"/>
</dbReference>
<sequence>MENEYSVRNSCDTGKLSPEYDVKREGFSQVKIEKPTHRYIAKRKKYNRTVRKRNKNYRRQASHDEITENLNNWARIGSSRVKFHPFLRIFDKNGFAVTRSVKDHDIRTLRYSNTPKFNSFLLKAALKYRDPKLLANAVVFAKKSIPQTGRRVDAKRSGANIDSMPEEFREVNSGNDSDSLQNLAELKSKEFKIRKKSPLPIDLSTTALDSKIHVSKTNGRFLNRPNLDTPSMFPGEGQETLGRFQNTTSDFENVTVRKNIASLQKEIKVKQEVVVINETKPKAEWKIFEEKIDQIQVKSAETEEIRSQVWSKRRCSFNFQIEENRPTAQDVSNSMKKNAEKPLLSRTAGKIQREHDTVKIDSTWQEAKETVENEVKIYRESLERSNCTDGMPFIRLERNLSERERWKDCMNDIPSFETGVIHNFEQPEVESNERRSEVTKIKVEDNKLDEVSRRLSSGHENIAKNVQAGAIIIAPTLNFNFGKSASSVRVDQSENVMNLMKPPRYMQRSLGNEENLSRNCPLNYFSVAGASYSVVDLPTPYLKTHQQRLVLPKPMPGESANTWRHLNSSAAADADSLNKSPILRSRCSTELERAKIEVYKRIFETMLIDPDFDFVRAEDQLDNMIGGPIFRQEKREDGGEIRRNFDNNCTINNPGINRYDSSVNKRFHRLNDKQIVQNMNDLKRVKISPNLTTKKTVVDLPAITLRADQRDSRIFYRFENRPRPADMFRNDYNRQGLKAKTTEEILFDLKDFVNFPSSVTEKKC</sequence>
<proteinExistence type="predicted"/>
<gene>
    <name evidence="2" type="primary">LOC107228079</name>
</gene>
<dbReference type="OrthoDB" id="10344288at2759"/>
<name>A0A6J0CEU0_NEOLC</name>
<dbReference type="Proteomes" id="UP000829291">
    <property type="component" value="Chromosome 5"/>
</dbReference>
<dbReference type="GeneID" id="107228079"/>
<organism evidence="2">
    <name type="scientific">Neodiprion lecontei</name>
    <name type="common">Redheaded pine sawfly</name>
    <dbReference type="NCBI Taxonomy" id="441921"/>
    <lineage>
        <taxon>Eukaryota</taxon>
        <taxon>Metazoa</taxon>
        <taxon>Ecdysozoa</taxon>
        <taxon>Arthropoda</taxon>
        <taxon>Hexapoda</taxon>
        <taxon>Insecta</taxon>
        <taxon>Pterygota</taxon>
        <taxon>Neoptera</taxon>
        <taxon>Endopterygota</taxon>
        <taxon>Hymenoptera</taxon>
        <taxon>Tenthredinoidea</taxon>
        <taxon>Diprionidae</taxon>
        <taxon>Diprioninae</taxon>
        <taxon>Neodiprion</taxon>
    </lineage>
</organism>
<evidence type="ECO:0000313" key="2">
    <source>
        <dbReference type="RefSeq" id="XP_015524915.2"/>
    </source>
</evidence>
<dbReference type="KEGG" id="nlo:107228079"/>
<dbReference type="AlphaFoldDB" id="A0A6J0CEU0"/>
<keyword evidence="1" id="KW-1185">Reference proteome</keyword>
<protein>
    <submittedName>
        <fullName evidence="2">Uncharacterized protein LOC107228079</fullName>
    </submittedName>
</protein>
<accession>A0A6J0CEU0</accession>